<organism evidence="2">
    <name type="scientific">marine sediment metagenome</name>
    <dbReference type="NCBI Taxonomy" id="412755"/>
    <lineage>
        <taxon>unclassified sequences</taxon>
        <taxon>metagenomes</taxon>
        <taxon>ecological metagenomes</taxon>
    </lineage>
</organism>
<name>A0A0F9PBV7_9ZZZZ</name>
<dbReference type="EMBL" id="LAZR01002622">
    <property type="protein sequence ID" value="KKN27614.1"/>
    <property type="molecule type" value="Genomic_DNA"/>
</dbReference>
<sequence>MKYNKKLGWLFMLGGFGLTFAAVKLIENTIIGLSLFFIVCLPMIVLGSTLAGGSPKFVEDRLNMEVL</sequence>
<evidence type="ECO:0000313" key="2">
    <source>
        <dbReference type="EMBL" id="KKN27614.1"/>
    </source>
</evidence>
<dbReference type="AlphaFoldDB" id="A0A0F9PBV7"/>
<accession>A0A0F9PBV7</accession>
<keyword evidence="1" id="KW-0812">Transmembrane</keyword>
<protein>
    <submittedName>
        <fullName evidence="2">Uncharacterized protein</fullName>
    </submittedName>
</protein>
<keyword evidence="1" id="KW-1133">Transmembrane helix</keyword>
<keyword evidence="1" id="KW-0472">Membrane</keyword>
<comment type="caution">
    <text evidence="2">The sequence shown here is derived from an EMBL/GenBank/DDBJ whole genome shotgun (WGS) entry which is preliminary data.</text>
</comment>
<proteinExistence type="predicted"/>
<reference evidence="2" key="1">
    <citation type="journal article" date="2015" name="Nature">
        <title>Complex archaea that bridge the gap between prokaryotes and eukaryotes.</title>
        <authorList>
            <person name="Spang A."/>
            <person name="Saw J.H."/>
            <person name="Jorgensen S.L."/>
            <person name="Zaremba-Niedzwiedzka K."/>
            <person name="Martijn J."/>
            <person name="Lind A.E."/>
            <person name="van Eijk R."/>
            <person name="Schleper C."/>
            <person name="Guy L."/>
            <person name="Ettema T.J."/>
        </authorList>
    </citation>
    <scope>NUCLEOTIDE SEQUENCE</scope>
</reference>
<gene>
    <name evidence="2" type="ORF">LCGC14_0863010</name>
</gene>
<evidence type="ECO:0000256" key="1">
    <source>
        <dbReference type="SAM" id="Phobius"/>
    </source>
</evidence>
<feature type="transmembrane region" description="Helical" evidence="1">
    <location>
        <begin position="31"/>
        <end position="51"/>
    </location>
</feature>